<reference evidence="2 3" key="1">
    <citation type="journal article" date="2020" name="ISME J.">
        <title>Comparative genomics reveals insights into cyanobacterial evolution and habitat adaptation.</title>
        <authorList>
            <person name="Chen M.Y."/>
            <person name="Teng W.K."/>
            <person name="Zhao L."/>
            <person name="Hu C.X."/>
            <person name="Zhou Y.K."/>
            <person name="Han B.P."/>
            <person name="Song L.R."/>
            <person name="Shu W.S."/>
        </authorList>
    </citation>
    <scope>NUCLEOTIDE SEQUENCE [LARGE SCALE GENOMIC DNA]</scope>
    <source>
        <strain evidence="2 3">FACHB-1050</strain>
    </source>
</reference>
<evidence type="ECO:0000313" key="2">
    <source>
        <dbReference type="EMBL" id="MBD2318664.1"/>
    </source>
</evidence>
<evidence type="ECO:0000313" key="3">
    <source>
        <dbReference type="Proteomes" id="UP000618445"/>
    </source>
</evidence>
<evidence type="ECO:0008006" key="4">
    <source>
        <dbReference type="Google" id="ProtNLM"/>
    </source>
</evidence>
<feature type="transmembrane region" description="Helical" evidence="1">
    <location>
        <begin position="43"/>
        <end position="61"/>
    </location>
</feature>
<dbReference type="Proteomes" id="UP000618445">
    <property type="component" value="Unassembled WGS sequence"/>
</dbReference>
<protein>
    <recommendedName>
        <fullName evidence="4">High light inducible protein</fullName>
    </recommendedName>
</protein>
<accession>A0ABR8CDJ3</accession>
<gene>
    <name evidence="2" type="ORF">H6G05_17650</name>
</gene>
<keyword evidence="3" id="KW-1185">Reference proteome</keyword>
<organism evidence="2 3">
    <name type="scientific">Phormidium tenue FACHB-1050</name>
    <dbReference type="NCBI Taxonomy" id="2692857"/>
    <lineage>
        <taxon>Bacteria</taxon>
        <taxon>Bacillati</taxon>
        <taxon>Cyanobacteriota</taxon>
        <taxon>Cyanophyceae</taxon>
        <taxon>Oscillatoriophycideae</taxon>
        <taxon>Oscillatoriales</taxon>
        <taxon>Oscillatoriaceae</taxon>
        <taxon>Phormidium</taxon>
    </lineage>
</organism>
<comment type="caution">
    <text evidence="2">The sequence shown here is derived from an EMBL/GenBank/DDBJ whole genome shotgun (WGS) entry which is preliminary data.</text>
</comment>
<keyword evidence="1" id="KW-1133">Transmembrane helix</keyword>
<evidence type="ECO:0000256" key="1">
    <source>
        <dbReference type="SAM" id="Phobius"/>
    </source>
</evidence>
<sequence>MSPIFSPNFNNFENISQSQAWSLFFAFGRNSSLLGSGRSNGRLFTLALTAIVVASVVEVLISSI</sequence>
<keyword evidence="1" id="KW-0812">Transmembrane</keyword>
<proteinExistence type="predicted"/>
<dbReference type="EMBL" id="JACJQY010000033">
    <property type="protein sequence ID" value="MBD2318664.1"/>
    <property type="molecule type" value="Genomic_DNA"/>
</dbReference>
<name>A0ABR8CDJ3_9CYAN</name>
<keyword evidence="1" id="KW-0472">Membrane</keyword>